<dbReference type="RefSeq" id="WP_055290231.1">
    <property type="nucleotide sequence ID" value="NZ_CP173382.1"/>
</dbReference>
<name>A0A173TLX3_EUBRA</name>
<dbReference type="CDD" id="cd00165">
    <property type="entry name" value="S4"/>
    <property type="match status" value="1"/>
</dbReference>
<sequence length="251" mass="28418">MKENETLKRRVLDLANRCYQQNIYTFSGFLNAAEVSDVYSMERELDFIPWKLFGGTEGCERQMLRFGSEETLGYEEEFPISCVVIRPSAPKFAEALSHRDFLGALMNLGIERDVLGDIIVRDSVGYVFCEDAIAAYLADNITQVRHTVMTTEVTKECPGQAAPQFLEEEFVVSSNRCDAIIAKAYKLSRTRSTELFHAGKIFVNGRQYDRNSGILKSGDIVSVRGFGKFVFRGFLQETKKGRIRVGIARYV</sequence>
<dbReference type="Pfam" id="PF17774">
    <property type="entry name" value="YlmH_RBD"/>
    <property type="match status" value="1"/>
</dbReference>
<dbReference type="EMBL" id="CYYA01000009">
    <property type="protein sequence ID" value="CUN03400.1"/>
    <property type="molecule type" value="Genomic_DNA"/>
</dbReference>
<dbReference type="STRING" id="39490.ERS852448_01564"/>
<dbReference type="InterPro" id="IPR012677">
    <property type="entry name" value="Nucleotide-bd_a/b_plait_sf"/>
</dbReference>
<dbReference type="PROSITE" id="PS50889">
    <property type="entry name" value="S4"/>
    <property type="match status" value="1"/>
</dbReference>
<dbReference type="InterPro" id="IPR040591">
    <property type="entry name" value="RqcP2_RBD"/>
</dbReference>
<dbReference type="OrthoDB" id="9812787at2"/>
<evidence type="ECO:0000313" key="3">
    <source>
        <dbReference type="EMBL" id="CUN03400.1"/>
    </source>
</evidence>
<dbReference type="SUPFAM" id="SSF55174">
    <property type="entry name" value="Alpha-L RNA-binding motif"/>
    <property type="match status" value="1"/>
</dbReference>
<dbReference type="GeneID" id="97391530"/>
<feature type="domain" description="RNA-binding S4" evidence="2">
    <location>
        <begin position="175"/>
        <end position="236"/>
    </location>
</feature>
<evidence type="ECO:0000259" key="2">
    <source>
        <dbReference type="SMART" id="SM00363"/>
    </source>
</evidence>
<dbReference type="SMART" id="SM00363">
    <property type="entry name" value="S4"/>
    <property type="match status" value="1"/>
</dbReference>
<protein>
    <submittedName>
        <fullName evidence="3">Photosystem II S4 domain protein</fullName>
    </submittedName>
</protein>
<evidence type="ECO:0000256" key="1">
    <source>
        <dbReference type="PROSITE-ProRule" id="PRU00182"/>
    </source>
</evidence>
<evidence type="ECO:0000313" key="4">
    <source>
        <dbReference type="Proteomes" id="UP000095492"/>
    </source>
</evidence>
<keyword evidence="1" id="KW-0694">RNA-binding</keyword>
<dbReference type="InterPro" id="IPR036986">
    <property type="entry name" value="S4_RNA-bd_sf"/>
</dbReference>
<dbReference type="Proteomes" id="UP000095492">
    <property type="component" value="Unassembled WGS sequence"/>
</dbReference>
<dbReference type="Gene3D" id="3.30.1370.160">
    <property type="match status" value="1"/>
</dbReference>
<dbReference type="GO" id="GO:0003723">
    <property type="term" value="F:RNA binding"/>
    <property type="evidence" value="ECO:0007669"/>
    <property type="project" value="UniProtKB-KW"/>
</dbReference>
<reference evidence="3 4" key="1">
    <citation type="submission" date="2015-09" db="EMBL/GenBank/DDBJ databases">
        <authorList>
            <consortium name="Pathogen Informatics"/>
        </authorList>
    </citation>
    <scope>NUCLEOTIDE SEQUENCE [LARGE SCALE GENOMIC DNA]</scope>
    <source>
        <strain evidence="3 4">2789STDY5608891</strain>
    </source>
</reference>
<dbReference type="Gene3D" id="3.10.290.10">
    <property type="entry name" value="RNA-binding S4 domain"/>
    <property type="match status" value="1"/>
</dbReference>
<organism evidence="3 4">
    <name type="scientific">Eubacterium ramulus</name>
    <dbReference type="NCBI Taxonomy" id="39490"/>
    <lineage>
        <taxon>Bacteria</taxon>
        <taxon>Bacillati</taxon>
        <taxon>Bacillota</taxon>
        <taxon>Clostridia</taxon>
        <taxon>Eubacteriales</taxon>
        <taxon>Eubacteriaceae</taxon>
        <taxon>Eubacterium</taxon>
    </lineage>
</organism>
<gene>
    <name evidence="3" type="ORF">ERS852448_01564</name>
</gene>
<proteinExistence type="predicted"/>
<accession>A0A173TLX3</accession>
<dbReference type="InterPro" id="IPR002942">
    <property type="entry name" value="S4_RNA-bd"/>
</dbReference>
<dbReference type="AlphaFoldDB" id="A0A173TLX3"/>
<dbReference type="Gene3D" id="3.30.70.330">
    <property type="match status" value="1"/>
</dbReference>